<evidence type="ECO:0000313" key="3">
    <source>
        <dbReference type="Proteomes" id="UP001177023"/>
    </source>
</evidence>
<evidence type="ECO:0000256" key="1">
    <source>
        <dbReference type="SAM" id="MobiDB-lite"/>
    </source>
</evidence>
<feature type="region of interest" description="Disordered" evidence="1">
    <location>
        <begin position="65"/>
        <end position="85"/>
    </location>
</feature>
<organism evidence="2 3">
    <name type="scientific">Mesorhabditis spiculigera</name>
    <dbReference type="NCBI Taxonomy" id="96644"/>
    <lineage>
        <taxon>Eukaryota</taxon>
        <taxon>Metazoa</taxon>
        <taxon>Ecdysozoa</taxon>
        <taxon>Nematoda</taxon>
        <taxon>Chromadorea</taxon>
        <taxon>Rhabditida</taxon>
        <taxon>Rhabditina</taxon>
        <taxon>Rhabditomorpha</taxon>
        <taxon>Rhabditoidea</taxon>
        <taxon>Rhabditidae</taxon>
        <taxon>Mesorhabditinae</taxon>
        <taxon>Mesorhabditis</taxon>
    </lineage>
</organism>
<name>A0AA36CRB0_9BILA</name>
<keyword evidence="3" id="KW-1185">Reference proteome</keyword>
<protein>
    <submittedName>
        <fullName evidence="2">Uncharacterized protein</fullName>
    </submittedName>
</protein>
<dbReference type="EMBL" id="CATQJA010002618">
    <property type="protein sequence ID" value="CAJ0573365.1"/>
    <property type="molecule type" value="Genomic_DNA"/>
</dbReference>
<reference evidence="2" key="1">
    <citation type="submission" date="2023-06" db="EMBL/GenBank/DDBJ databases">
        <authorList>
            <person name="Delattre M."/>
        </authorList>
    </citation>
    <scope>NUCLEOTIDE SEQUENCE</scope>
    <source>
        <strain evidence="2">AF72</strain>
    </source>
</reference>
<evidence type="ECO:0000313" key="2">
    <source>
        <dbReference type="EMBL" id="CAJ0573365.1"/>
    </source>
</evidence>
<feature type="non-terminal residue" evidence="2">
    <location>
        <position position="1"/>
    </location>
</feature>
<dbReference type="Proteomes" id="UP001177023">
    <property type="component" value="Unassembled WGS sequence"/>
</dbReference>
<comment type="caution">
    <text evidence="2">The sequence shown here is derived from an EMBL/GenBank/DDBJ whole genome shotgun (WGS) entry which is preliminary data.</text>
</comment>
<proteinExistence type="predicted"/>
<dbReference type="AlphaFoldDB" id="A0AA36CRB0"/>
<gene>
    <name evidence="2" type="ORF">MSPICULIGERA_LOCUS11725</name>
</gene>
<sequence length="85" mass="9825">MASLAGSSVWRWVLVLLYLAAFSAAALQNDDYWRILLQNAERELESRESQPAVRARRTLMHRASRSDMPMRTIQNPSDLPMFRFG</sequence>
<accession>A0AA36CRB0</accession>